<name>A0A380BZY2_9GAMM</name>
<reference evidence="1 2" key="1">
    <citation type="submission" date="2018-06" db="EMBL/GenBank/DDBJ databases">
        <authorList>
            <consortium name="Pathogen Informatics"/>
            <person name="Doyle S."/>
        </authorList>
    </citation>
    <scope>NUCLEOTIDE SEQUENCE [LARGE SCALE GENOMIC DNA]</scope>
    <source>
        <strain evidence="1 2">NCTC10738</strain>
    </source>
</reference>
<protein>
    <submittedName>
        <fullName evidence="1">Uncharacterized protein</fullName>
    </submittedName>
</protein>
<sequence>MDKLLENLFSKRADELDALLDKRDEAAFDNAWVHLNQQVGEVDAHLDNSLDNKFDSKALFITLSEATNCHEICCYIADDLELIEKARTMGLESRFLDYLKQSYRQGQVPCEWLG</sequence>
<accession>A0A380BZY2</accession>
<gene>
    <name evidence="1" type="ORF">NCTC10738_04264</name>
</gene>
<dbReference type="RefSeq" id="WP_115390492.1">
    <property type="nucleotide sequence ID" value="NZ_JADZHC010000045.1"/>
</dbReference>
<evidence type="ECO:0000313" key="2">
    <source>
        <dbReference type="Proteomes" id="UP000254069"/>
    </source>
</evidence>
<dbReference type="Proteomes" id="UP000254069">
    <property type="component" value="Unassembled WGS sequence"/>
</dbReference>
<evidence type="ECO:0000313" key="1">
    <source>
        <dbReference type="EMBL" id="SUJ10269.1"/>
    </source>
</evidence>
<keyword evidence="2" id="KW-1185">Reference proteome</keyword>
<dbReference type="AlphaFoldDB" id="A0A380BZY2"/>
<organism evidence="1 2">
    <name type="scientific">Shewanella algae</name>
    <dbReference type="NCBI Taxonomy" id="38313"/>
    <lineage>
        <taxon>Bacteria</taxon>
        <taxon>Pseudomonadati</taxon>
        <taxon>Pseudomonadota</taxon>
        <taxon>Gammaproteobacteria</taxon>
        <taxon>Alteromonadales</taxon>
        <taxon>Shewanellaceae</taxon>
        <taxon>Shewanella</taxon>
    </lineage>
</organism>
<dbReference type="EMBL" id="UGYO01000002">
    <property type="protein sequence ID" value="SUJ10269.1"/>
    <property type="molecule type" value="Genomic_DNA"/>
</dbReference>
<proteinExistence type="predicted"/>